<dbReference type="InterPro" id="IPR029035">
    <property type="entry name" value="DHS-like_NAD/FAD-binding_dom"/>
</dbReference>
<keyword evidence="5" id="KW-1185">Reference proteome</keyword>
<dbReference type="Gene3D" id="3.40.50.970">
    <property type="match status" value="2"/>
</dbReference>
<dbReference type="PANTHER" id="PTHR18968:SF166">
    <property type="entry name" value="2-HYDROXYACYL-COA LYASE 2"/>
    <property type="match status" value="1"/>
</dbReference>
<evidence type="ECO:0000313" key="4">
    <source>
        <dbReference type="EMBL" id="WBO24506.1"/>
    </source>
</evidence>
<evidence type="ECO:0000256" key="1">
    <source>
        <dbReference type="ARBA" id="ARBA00001964"/>
    </source>
</evidence>
<comment type="similarity">
    <text evidence="2">Belongs to the TPP enzyme family.</text>
</comment>
<name>A0ABY7NSG8_9SPHN</name>
<dbReference type="InterPro" id="IPR045229">
    <property type="entry name" value="TPP_enz"/>
</dbReference>
<dbReference type="SUPFAM" id="SSF52518">
    <property type="entry name" value="Thiamin diphosphate-binding fold (THDP-binding)"/>
    <property type="match status" value="1"/>
</dbReference>
<accession>A0ABY7NSG8</accession>
<protein>
    <submittedName>
        <fullName evidence="4">Thiamine pyrophosphate-binding protein</fullName>
    </submittedName>
</protein>
<dbReference type="SUPFAM" id="SSF52467">
    <property type="entry name" value="DHS-like NAD/FAD-binding domain"/>
    <property type="match status" value="1"/>
</dbReference>
<comment type="cofactor">
    <cofactor evidence="1">
        <name>thiamine diphosphate</name>
        <dbReference type="ChEBI" id="CHEBI:58937"/>
    </cofactor>
</comment>
<dbReference type="RefSeq" id="WP_270079126.1">
    <property type="nucleotide sequence ID" value="NZ_CP115174.1"/>
</dbReference>
<evidence type="ECO:0000259" key="3">
    <source>
        <dbReference type="Pfam" id="PF02776"/>
    </source>
</evidence>
<dbReference type="InterPro" id="IPR029061">
    <property type="entry name" value="THDP-binding"/>
</dbReference>
<reference evidence="4 5" key="1">
    <citation type="submission" date="2022-12" db="EMBL/GenBank/DDBJ databases">
        <title>Sphingomonas abieness sp. nov., an endophytic bacterium isolated from Abies koreana.</title>
        <authorList>
            <person name="Jiang L."/>
            <person name="Lee J."/>
        </authorList>
    </citation>
    <scope>NUCLEOTIDE SEQUENCE [LARGE SCALE GENOMIC DNA]</scope>
    <source>
        <strain evidence="5">PAMB 00755</strain>
    </source>
</reference>
<dbReference type="Proteomes" id="UP001210865">
    <property type="component" value="Chromosome"/>
</dbReference>
<feature type="domain" description="Thiamine pyrophosphate enzyme N-terminal TPP-binding" evidence="3">
    <location>
        <begin position="11"/>
        <end position="110"/>
    </location>
</feature>
<sequence>MNADFEQATVTGATIIAKLLRAEADKVFTSKREIPPEMVEALNAENVSIVKLPSAAAALQAAIGYASTSDKVGCALLMKSDITAGVPAIGIAWETDSAVLAIGLQDEHSTVLSPSLTDIVRPITCFADIASDLDGINKQLRRALRACHLLAGGPAYLEVKNEALHDDVAASSSCRRWEPEAYRLTTRDQGSDLDIESLSVLLMGKAKPCVILGEQVVRCSAGKQAEVFCRELNVPAIIDDGAWAGVGSREAHIVDRARLYALTQADLIVSIGCGKNGCSFPLPNVPLIEIDLDASNLGVRQDIAAGVAGDCGLVMEGALGMLGHAEDDGAMERIVWVEQIRVEEQNLAAVRQQESEACSPKKFFIDKIRTSLSSDNIVIDGIGFSKLEGGSVFNNVEAWFRVGNRRPSDFGVFFSIGACMSNPGRTMIYLVFDDTLEDALHMMDEAGVTGMVGTVITNDAGGSKFKHALSSYSSSISVNFENIRHPDDIGAALSRARLDEGLILVGVPR</sequence>
<dbReference type="PANTHER" id="PTHR18968">
    <property type="entry name" value="THIAMINE PYROPHOSPHATE ENZYMES"/>
    <property type="match status" value="1"/>
</dbReference>
<dbReference type="Gene3D" id="3.40.50.1220">
    <property type="entry name" value="TPP-binding domain"/>
    <property type="match status" value="1"/>
</dbReference>
<organism evidence="4 5">
    <name type="scientific">Sphingomonas abietis</name>
    <dbReference type="NCBI Taxonomy" id="3012344"/>
    <lineage>
        <taxon>Bacteria</taxon>
        <taxon>Pseudomonadati</taxon>
        <taxon>Pseudomonadota</taxon>
        <taxon>Alphaproteobacteria</taxon>
        <taxon>Sphingomonadales</taxon>
        <taxon>Sphingomonadaceae</taxon>
        <taxon>Sphingomonas</taxon>
    </lineage>
</organism>
<gene>
    <name evidence="4" type="ORF">PBT88_10580</name>
</gene>
<dbReference type="EMBL" id="CP115174">
    <property type="protein sequence ID" value="WBO24506.1"/>
    <property type="molecule type" value="Genomic_DNA"/>
</dbReference>
<dbReference type="InterPro" id="IPR012001">
    <property type="entry name" value="Thiamin_PyroP_enz_TPP-bd_dom"/>
</dbReference>
<proteinExistence type="inferred from homology"/>
<dbReference type="Pfam" id="PF02776">
    <property type="entry name" value="TPP_enzyme_N"/>
    <property type="match status" value="1"/>
</dbReference>
<evidence type="ECO:0000256" key="2">
    <source>
        <dbReference type="ARBA" id="ARBA00007812"/>
    </source>
</evidence>
<evidence type="ECO:0000313" key="5">
    <source>
        <dbReference type="Proteomes" id="UP001210865"/>
    </source>
</evidence>